<reference evidence="15" key="1">
    <citation type="submission" date="2020-06" db="EMBL/GenBank/DDBJ databases">
        <authorList>
            <consortium name="Wellcome Sanger Institute Data Sharing"/>
        </authorList>
    </citation>
    <scope>NUCLEOTIDE SEQUENCE [LARGE SCALE GENOMIC DNA]</scope>
</reference>
<evidence type="ECO:0000256" key="8">
    <source>
        <dbReference type="ARBA" id="ARBA00069374"/>
    </source>
</evidence>
<keyword evidence="7" id="KW-0325">Glycoprotein</keyword>
<feature type="transmembrane region" description="Helical" evidence="13">
    <location>
        <begin position="528"/>
        <end position="555"/>
    </location>
</feature>
<feature type="domain" description="Phosphatidic acid phosphatase type 2/haloperoxidase" evidence="14">
    <location>
        <begin position="117"/>
        <end position="261"/>
    </location>
</feature>
<evidence type="ECO:0000256" key="10">
    <source>
        <dbReference type="ARBA" id="ARBA00081263"/>
    </source>
</evidence>
<keyword evidence="5 13" id="KW-1133">Transmembrane helix</keyword>
<evidence type="ECO:0000256" key="1">
    <source>
        <dbReference type="ARBA" id="ARBA00004141"/>
    </source>
</evidence>
<dbReference type="PANTHER" id="PTHR10165">
    <property type="entry name" value="LIPID PHOSPHATE PHOSPHATASE"/>
    <property type="match status" value="1"/>
</dbReference>
<dbReference type="GO" id="GO:0046839">
    <property type="term" value="P:phospholipid dephosphorylation"/>
    <property type="evidence" value="ECO:0007669"/>
    <property type="project" value="TreeGrafter"/>
</dbReference>
<comment type="similarity">
    <text evidence="2">Belongs to the PA-phosphatase related phosphoesterase family.</text>
</comment>
<evidence type="ECO:0000313" key="16">
    <source>
        <dbReference type="Proteomes" id="UP000694680"/>
    </source>
</evidence>
<feature type="compositionally biased region" description="Gly residues" evidence="12">
    <location>
        <begin position="395"/>
        <end position="410"/>
    </location>
</feature>
<reference evidence="15" key="2">
    <citation type="submission" date="2025-08" db="UniProtKB">
        <authorList>
            <consortium name="Ensembl"/>
        </authorList>
    </citation>
    <scope>IDENTIFICATION</scope>
</reference>
<feature type="transmembrane region" description="Helical" evidence="13">
    <location>
        <begin position="219"/>
        <end position="238"/>
    </location>
</feature>
<evidence type="ECO:0000313" key="15">
    <source>
        <dbReference type="Ensembl" id="ENSGWIP00000000713.1"/>
    </source>
</evidence>
<dbReference type="AlphaFoldDB" id="A0A8C5D6I0"/>
<feature type="transmembrane region" description="Helical" evidence="13">
    <location>
        <begin position="190"/>
        <end position="207"/>
    </location>
</feature>
<evidence type="ECO:0000256" key="9">
    <source>
        <dbReference type="ARBA" id="ARBA00079138"/>
    </source>
</evidence>
<evidence type="ECO:0000256" key="5">
    <source>
        <dbReference type="ARBA" id="ARBA00022989"/>
    </source>
</evidence>
<dbReference type="Pfam" id="PF01569">
    <property type="entry name" value="PAP2"/>
    <property type="match status" value="1"/>
</dbReference>
<accession>A0A8C5D6I0</accession>
<organism evidence="15 16">
    <name type="scientific">Gouania willdenowi</name>
    <name type="common">Blunt-snouted clingfish</name>
    <name type="synonym">Lepadogaster willdenowi</name>
    <dbReference type="NCBI Taxonomy" id="441366"/>
    <lineage>
        <taxon>Eukaryota</taxon>
        <taxon>Metazoa</taxon>
        <taxon>Chordata</taxon>
        <taxon>Craniata</taxon>
        <taxon>Vertebrata</taxon>
        <taxon>Euteleostomi</taxon>
        <taxon>Actinopterygii</taxon>
        <taxon>Neopterygii</taxon>
        <taxon>Teleostei</taxon>
        <taxon>Neoteleostei</taxon>
        <taxon>Acanthomorphata</taxon>
        <taxon>Ovalentaria</taxon>
        <taxon>Blenniimorphae</taxon>
        <taxon>Blenniiformes</taxon>
        <taxon>Gobiesocoidei</taxon>
        <taxon>Gobiesocidae</taxon>
        <taxon>Gobiesocinae</taxon>
        <taxon>Gouania</taxon>
    </lineage>
</organism>
<dbReference type="Ensembl" id="ENSGWIT00000000779.1">
    <property type="protein sequence ID" value="ENSGWIP00000000713.1"/>
    <property type="gene ID" value="ENSGWIG00000000446.1"/>
</dbReference>
<feature type="transmembrane region" description="Helical" evidence="13">
    <location>
        <begin position="69"/>
        <end position="94"/>
    </location>
</feature>
<reference evidence="15" key="3">
    <citation type="submission" date="2025-09" db="UniProtKB">
        <authorList>
            <consortium name="Ensembl"/>
        </authorList>
    </citation>
    <scope>IDENTIFICATION</scope>
</reference>
<evidence type="ECO:0000256" key="4">
    <source>
        <dbReference type="ARBA" id="ARBA00022692"/>
    </source>
</evidence>
<dbReference type="InterPro" id="IPR000326">
    <property type="entry name" value="PAP2/HPO"/>
</dbReference>
<evidence type="ECO:0000259" key="14">
    <source>
        <dbReference type="SMART" id="SM00014"/>
    </source>
</evidence>
<evidence type="ECO:0000256" key="7">
    <source>
        <dbReference type="ARBA" id="ARBA00023180"/>
    </source>
</evidence>
<sequence>MCYTHKVALPTVLFSFYCCLQLPVAASSLLSLYVLQRGAALRPAPAGFHCLDPLLSKPYVDGGDELVPLLMLLSLAFAAPAASIMLVEGIISFLQTTSNSQRKFNCNVFLRRTVHFVGVHVFGLCLTALITDIIQLVTGSHSPFFLTVCRPNYTLAGGACDTNAYITKDICSGHDQHAIMAARKSFPSQHATLSAFAAVYVSMYFNATLSDVSKLLKPLLVFLFSISAALIGLTQITQHRSHPIDVYAGFFIGAFIAVYLALHAVANFEWSEDAAVADPLPPLKDDPLRALTERGHDSIYHKGPASASESQDELPAVVQTEEPTSARGSMGKDTMLTFSNSLPRTSILVSEDPDKGGPPAEPQLKALDPLVSEWRLRSLQLREKQEGTRNPTTPPGGGGAIPILPPGGGRAVPTLRPPQVEDAGPPPISPKSAVTRAKWLAIREKSSANQPRLLQVVALSKQQGLKKREWAEPNTTHTHASVRPNLNNTFFFSGRLSPCSSEDTPISFSPQLQAPPTSPSPLSKYLNVVYLIVNIRVTALYGLNVAITIECFYWLRLNQSLLAPPPPIKDGRGTGFLVS</sequence>
<dbReference type="SUPFAM" id="SSF48317">
    <property type="entry name" value="Acid phosphatase/Vanadium-dependent haloperoxidase"/>
    <property type="match status" value="1"/>
</dbReference>
<dbReference type="PANTHER" id="PTHR10165:SF14">
    <property type="entry name" value="PHOSPHOLIPID PHOSPHATASE-RELATED PROTEIN TYPE 3"/>
    <property type="match status" value="1"/>
</dbReference>
<dbReference type="Gene3D" id="1.20.144.10">
    <property type="entry name" value="Phosphatidic acid phosphatase type 2/haloperoxidase"/>
    <property type="match status" value="1"/>
</dbReference>
<dbReference type="GO" id="GO:0006644">
    <property type="term" value="P:phospholipid metabolic process"/>
    <property type="evidence" value="ECO:0007669"/>
    <property type="project" value="InterPro"/>
</dbReference>
<dbReference type="CDD" id="cd03384">
    <property type="entry name" value="PAP2_wunen"/>
    <property type="match status" value="1"/>
</dbReference>
<dbReference type="GO" id="GO:0005886">
    <property type="term" value="C:plasma membrane"/>
    <property type="evidence" value="ECO:0007669"/>
    <property type="project" value="TreeGrafter"/>
</dbReference>
<evidence type="ECO:0000256" key="2">
    <source>
        <dbReference type="ARBA" id="ARBA00008816"/>
    </source>
</evidence>
<dbReference type="FunFam" id="1.20.144.10:FF:000014">
    <property type="entry name" value="Phospholipid phosphatase-related protein type 3"/>
    <property type="match status" value="1"/>
</dbReference>
<evidence type="ECO:0000256" key="11">
    <source>
        <dbReference type="ARBA" id="ARBA00081887"/>
    </source>
</evidence>
<dbReference type="InterPro" id="IPR043216">
    <property type="entry name" value="PAP-like"/>
</dbReference>
<dbReference type="Proteomes" id="UP000694680">
    <property type="component" value="Chromosome 4"/>
</dbReference>
<dbReference type="GO" id="GO:0007165">
    <property type="term" value="P:signal transduction"/>
    <property type="evidence" value="ECO:0007669"/>
    <property type="project" value="TreeGrafter"/>
</dbReference>
<name>A0A8C5D6I0_GOUWI</name>
<keyword evidence="16" id="KW-1185">Reference proteome</keyword>
<feature type="transmembrane region" description="Helical" evidence="13">
    <location>
        <begin position="114"/>
        <end position="137"/>
    </location>
</feature>
<keyword evidence="6 13" id="KW-0472">Membrane</keyword>
<evidence type="ECO:0000256" key="13">
    <source>
        <dbReference type="SAM" id="Phobius"/>
    </source>
</evidence>
<keyword evidence="3" id="KW-0597">Phosphoprotein</keyword>
<dbReference type="GO" id="GO:0008195">
    <property type="term" value="F:phosphatidate phosphatase activity"/>
    <property type="evidence" value="ECO:0007669"/>
    <property type="project" value="TreeGrafter"/>
</dbReference>
<comment type="subcellular location">
    <subcellularLocation>
        <location evidence="1">Membrane</location>
        <topology evidence="1">Multi-pass membrane protein</topology>
    </subcellularLocation>
</comment>
<dbReference type="SMART" id="SM00014">
    <property type="entry name" value="acidPPc"/>
    <property type="match status" value="1"/>
</dbReference>
<feature type="transmembrane region" description="Helical" evidence="13">
    <location>
        <begin position="244"/>
        <end position="262"/>
    </location>
</feature>
<gene>
    <name evidence="15" type="primary">plppr3b</name>
</gene>
<feature type="transmembrane region" description="Helical" evidence="13">
    <location>
        <begin position="12"/>
        <end position="35"/>
    </location>
</feature>
<feature type="region of interest" description="Disordered" evidence="12">
    <location>
        <begin position="299"/>
        <end position="369"/>
    </location>
</feature>
<evidence type="ECO:0000256" key="3">
    <source>
        <dbReference type="ARBA" id="ARBA00022553"/>
    </source>
</evidence>
<feature type="compositionally biased region" description="Polar residues" evidence="12">
    <location>
        <begin position="336"/>
        <end position="348"/>
    </location>
</feature>
<protein>
    <recommendedName>
        <fullName evidence="8">Phospholipid phosphatase-related protein type 3</fullName>
    </recommendedName>
    <alternativeName>
        <fullName evidence="9">Inactive phospholipid phosphatase PLPPR3</fullName>
    </alternativeName>
    <alternativeName>
        <fullName evidence="10">Lipid phosphate phosphatase-related protein type 3</fullName>
    </alternativeName>
    <alternativeName>
        <fullName evidence="11">Plasticity-related gene 2 protein</fullName>
    </alternativeName>
</protein>
<evidence type="ECO:0000256" key="12">
    <source>
        <dbReference type="SAM" id="MobiDB-lite"/>
    </source>
</evidence>
<evidence type="ECO:0000256" key="6">
    <source>
        <dbReference type="ARBA" id="ARBA00023136"/>
    </source>
</evidence>
<proteinExistence type="inferred from homology"/>
<keyword evidence="4 13" id="KW-0812">Transmembrane</keyword>
<dbReference type="InterPro" id="IPR036938">
    <property type="entry name" value="PAP2/HPO_sf"/>
</dbReference>
<feature type="region of interest" description="Disordered" evidence="12">
    <location>
        <begin position="381"/>
        <end position="432"/>
    </location>
</feature>